<keyword evidence="2" id="KW-0732">Signal</keyword>
<dbReference type="GeneID" id="101825362"/>
<dbReference type="Proteomes" id="UP000886700">
    <property type="component" value="Unplaced"/>
</dbReference>
<name>A0A1U7RDX9_MESAU</name>
<evidence type="ECO:0000256" key="2">
    <source>
        <dbReference type="SAM" id="SignalP"/>
    </source>
</evidence>
<dbReference type="KEGG" id="maua:101825362"/>
<dbReference type="GO" id="GO:0006953">
    <property type="term" value="P:acute-phase response"/>
    <property type="evidence" value="ECO:0007669"/>
    <property type="project" value="UniProtKB-UniRule"/>
</dbReference>
<comment type="function">
    <text evidence="1">Major acute phase reactant. Apolipoprotein of the HDL complex.</text>
</comment>
<sequence length="110" mass="12618">MKFLTGLIFCSLILEVISWFSFIHEAYQGAEDMWQVNSDAKKANWRDSDKYFHVRGKYDAAKKGPGVMWAAEVISDARESFQSLIGLGHEDFMAEQEANRWGCRGKDPNH</sequence>
<dbReference type="InterPro" id="IPR000096">
    <property type="entry name" value="Serum_amyloid_A"/>
</dbReference>
<evidence type="ECO:0000313" key="4">
    <source>
        <dbReference type="RefSeq" id="XP_005085211.2"/>
    </source>
</evidence>
<dbReference type="Gene3D" id="1.10.132.110">
    <property type="entry name" value="Serum amyloid A protein"/>
    <property type="match status" value="1"/>
</dbReference>
<dbReference type="OrthoDB" id="6112826at2759"/>
<keyword evidence="1" id="KW-0345">HDL</keyword>
<dbReference type="Pfam" id="PF00277">
    <property type="entry name" value="SAA"/>
    <property type="match status" value="1"/>
</dbReference>
<dbReference type="GO" id="GO:0034364">
    <property type="term" value="C:high-density lipoprotein particle"/>
    <property type="evidence" value="ECO:0007669"/>
    <property type="project" value="UniProtKB-UniRule"/>
</dbReference>
<accession>A0A1U7RDX9</accession>
<keyword evidence="3" id="KW-1185">Reference proteome</keyword>
<comment type="similarity">
    <text evidence="1">Belongs to the SAA family.</text>
</comment>
<organism evidence="3 4">
    <name type="scientific">Mesocricetus auratus</name>
    <name type="common">Golden hamster</name>
    <dbReference type="NCBI Taxonomy" id="10036"/>
    <lineage>
        <taxon>Eukaryota</taxon>
        <taxon>Metazoa</taxon>
        <taxon>Chordata</taxon>
        <taxon>Craniata</taxon>
        <taxon>Vertebrata</taxon>
        <taxon>Euteleostomi</taxon>
        <taxon>Mammalia</taxon>
        <taxon>Eutheria</taxon>
        <taxon>Euarchontoglires</taxon>
        <taxon>Glires</taxon>
        <taxon>Rodentia</taxon>
        <taxon>Myomorpha</taxon>
        <taxon>Muroidea</taxon>
        <taxon>Cricetidae</taxon>
        <taxon>Cricetinae</taxon>
        <taxon>Mesocricetus</taxon>
    </lineage>
</organism>
<dbReference type="PRINTS" id="PR00306">
    <property type="entry name" value="SERUMAMYLOID"/>
</dbReference>
<reference evidence="4" key="1">
    <citation type="submission" date="2025-08" db="UniProtKB">
        <authorList>
            <consortium name="RefSeq"/>
        </authorList>
    </citation>
    <scope>IDENTIFICATION</scope>
    <source>
        <tissue evidence="4">Liver</tissue>
    </source>
</reference>
<feature type="signal peptide" evidence="2">
    <location>
        <begin position="1"/>
        <end position="18"/>
    </location>
</feature>
<feature type="chain" id="PRO_5047080536" description="Serum amyloid A protein" evidence="2">
    <location>
        <begin position="19"/>
        <end position="110"/>
    </location>
</feature>
<evidence type="ECO:0000313" key="3">
    <source>
        <dbReference type="Proteomes" id="UP000886700"/>
    </source>
</evidence>
<dbReference type="AlphaFoldDB" id="A0A1U7RDX9"/>
<proteinExistence type="inferred from homology"/>
<gene>
    <name evidence="4" type="primary">LOC101825362</name>
</gene>
<dbReference type="RefSeq" id="XP_005085211.2">
    <property type="nucleotide sequence ID" value="XM_005085154.4"/>
</dbReference>
<dbReference type="SMART" id="SM00197">
    <property type="entry name" value="SAA"/>
    <property type="match status" value="1"/>
</dbReference>
<evidence type="ECO:0000256" key="1">
    <source>
        <dbReference type="RuleBase" id="RU000539"/>
    </source>
</evidence>
<keyword evidence="1" id="KW-0011">Acute phase</keyword>
<protein>
    <recommendedName>
        <fullName evidence="1">Serum amyloid A protein</fullName>
    </recommendedName>
</protein>